<reference evidence="1" key="1">
    <citation type="submission" date="2019-06" db="EMBL/GenBank/DDBJ databases">
        <authorList>
            <person name="Zheng W."/>
        </authorList>
    </citation>
    <scope>NUCLEOTIDE SEQUENCE</scope>
    <source>
        <strain evidence="1">QDHG01</strain>
    </source>
</reference>
<keyword evidence="2" id="KW-1185">Reference proteome</keyword>
<proteinExistence type="predicted"/>
<accession>A0A8J8NST0</accession>
<comment type="caution">
    <text evidence="1">The sequence shown here is derived from an EMBL/GenBank/DDBJ whole genome shotgun (WGS) entry which is preliminary data.</text>
</comment>
<sequence>MKELQLMKQNKKVYPRDILPSQYIVDQKGIFQSTELPSNDQQNRQSKIQLLKQQILNLSANKAPQKPTNILPI</sequence>
<dbReference type="EMBL" id="RRYP01006896">
    <property type="protein sequence ID" value="TNV80888.1"/>
    <property type="molecule type" value="Genomic_DNA"/>
</dbReference>
<evidence type="ECO:0000313" key="1">
    <source>
        <dbReference type="EMBL" id="TNV80888.1"/>
    </source>
</evidence>
<evidence type="ECO:0000313" key="2">
    <source>
        <dbReference type="Proteomes" id="UP000785679"/>
    </source>
</evidence>
<name>A0A8J8NST0_HALGN</name>
<dbReference type="Proteomes" id="UP000785679">
    <property type="component" value="Unassembled WGS sequence"/>
</dbReference>
<protein>
    <submittedName>
        <fullName evidence="1">Uncharacterized protein</fullName>
    </submittedName>
</protein>
<dbReference type="AlphaFoldDB" id="A0A8J8NST0"/>
<organism evidence="1 2">
    <name type="scientific">Halteria grandinella</name>
    <dbReference type="NCBI Taxonomy" id="5974"/>
    <lineage>
        <taxon>Eukaryota</taxon>
        <taxon>Sar</taxon>
        <taxon>Alveolata</taxon>
        <taxon>Ciliophora</taxon>
        <taxon>Intramacronucleata</taxon>
        <taxon>Spirotrichea</taxon>
        <taxon>Stichotrichia</taxon>
        <taxon>Sporadotrichida</taxon>
        <taxon>Halteriidae</taxon>
        <taxon>Halteria</taxon>
    </lineage>
</organism>
<gene>
    <name evidence="1" type="ORF">FGO68_gene3947</name>
</gene>